<dbReference type="PANTHER" id="PTHR43133:SF46">
    <property type="entry name" value="RNA POLYMERASE SIGMA-70 FACTOR ECF SUBFAMILY"/>
    <property type="match status" value="1"/>
</dbReference>
<evidence type="ECO:0000256" key="3">
    <source>
        <dbReference type="ARBA" id="ARBA00023082"/>
    </source>
</evidence>
<evidence type="ECO:0000256" key="4">
    <source>
        <dbReference type="ARBA" id="ARBA00023163"/>
    </source>
</evidence>
<comment type="similarity">
    <text evidence="1">Belongs to the sigma-70 factor family. ECF subfamily.</text>
</comment>
<dbReference type="SUPFAM" id="SSF88659">
    <property type="entry name" value="Sigma3 and sigma4 domains of RNA polymerase sigma factors"/>
    <property type="match status" value="1"/>
</dbReference>
<dbReference type="Gene3D" id="1.10.1740.10">
    <property type="match status" value="1"/>
</dbReference>
<keyword evidence="7" id="KW-1185">Reference proteome</keyword>
<keyword evidence="3" id="KW-0731">Sigma factor</keyword>
<dbReference type="NCBIfam" id="TIGR02937">
    <property type="entry name" value="sigma70-ECF"/>
    <property type="match status" value="1"/>
</dbReference>
<dbReference type="Pfam" id="PF08281">
    <property type="entry name" value="Sigma70_r4_2"/>
    <property type="match status" value="1"/>
</dbReference>
<dbReference type="Proteomes" id="UP000636110">
    <property type="component" value="Unassembled WGS sequence"/>
</dbReference>
<dbReference type="InterPro" id="IPR036388">
    <property type="entry name" value="WH-like_DNA-bd_sf"/>
</dbReference>
<dbReference type="InterPro" id="IPR014284">
    <property type="entry name" value="RNA_pol_sigma-70_dom"/>
</dbReference>
<dbReference type="InterPro" id="IPR013324">
    <property type="entry name" value="RNA_pol_sigma_r3/r4-like"/>
</dbReference>
<keyword evidence="2" id="KW-0805">Transcription regulation</keyword>
<dbReference type="SUPFAM" id="SSF88946">
    <property type="entry name" value="Sigma2 domain of RNA polymerase sigma factors"/>
    <property type="match status" value="1"/>
</dbReference>
<sequence length="155" mass="18383">MYWDKVYAVCYNNIRDIESAKEMVQDIFKSLWERRAELELEHVSNYLIRSAKFKTFEYIRNKVSREKHICLKYQDCSHSSNCTEEHINYNNLKESVNLLVDTLPCQCKKVYRMSREQGMSNKEIAVALLISERAVEYHITKSLAALRTRLANYSE</sequence>
<comment type="caution">
    <text evidence="6">The sequence shown here is derived from an EMBL/GenBank/DDBJ whole genome shotgun (WGS) entry which is preliminary data.</text>
</comment>
<dbReference type="InterPro" id="IPR013325">
    <property type="entry name" value="RNA_pol_sigma_r2"/>
</dbReference>
<evidence type="ECO:0000259" key="5">
    <source>
        <dbReference type="Pfam" id="PF08281"/>
    </source>
</evidence>
<dbReference type="PANTHER" id="PTHR43133">
    <property type="entry name" value="RNA POLYMERASE ECF-TYPE SIGMA FACTO"/>
    <property type="match status" value="1"/>
</dbReference>
<protein>
    <submittedName>
        <fullName evidence="6">Sigma-70 family RNA polymerase sigma factor</fullName>
    </submittedName>
</protein>
<evidence type="ECO:0000256" key="1">
    <source>
        <dbReference type="ARBA" id="ARBA00010641"/>
    </source>
</evidence>
<dbReference type="InterPro" id="IPR013249">
    <property type="entry name" value="RNA_pol_sigma70_r4_t2"/>
</dbReference>
<reference evidence="6 7" key="1">
    <citation type="submission" date="2019-11" db="EMBL/GenBank/DDBJ databases">
        <title>Description of Pedobacter sp. LMG 31462T.</title>
        <authorList>
            <person name="Carlier A."/>
            <person name="Qi S."/>
            <person name="Vandamme P."/>
        </authorList>
    </citation>
    <scope>NUCLEOTIDE SEQUENCE [LARGE SCALE GENOMIC DNA]</scope>
    <source>
        <strain evidence="6 7">LMG 31462</strain>
    </source>
</reference>
<dbReference type="EMBL" id="WNXC01000001">
    <property type="protein sequence ID" value="MBB2148024.1"/>
    <property type="molecule type" value="Genomic_DNA"/>
</dbReference>
<keyword evidence="4" id="KW-0804">Transcription</keyword>
<evidence type="ECO:0000313" key="7">
    <source>
        <dbReference type="Proteomes" id="UP000636110"/>
    </source>
</evidence>
<name>A0ABR6ERZ0_9SPHI</name>
<accession>A0ABR6ERZ0</accession>
<feature type="domain" description="RNA polymerase sigma factor 70 region 4 type 2" evidence="5">
    <location>
        <begin position="96"/>
        <end position="146"/>
    </location>
</feature>
<dbReference type="Gene3D" id="1.10.10.10">
    <property type="entry name" value="Winged helix-like DNA-binding domain superfamily/Winged helix DNA-binding domain"/>
    <property type="match status" value="1"/>
</dbReference>
<organism evidence="6 7">
    <name type="scientific">Pedobacter gandavensis</name>
    <dbReference type="NCBI Taxonomy" id="2679963"/>
    <lineage>
        <taxon>Bacteria</taxon>
        <taxon>Pseudomonadati</taxon>
        <taxon>Bacteroidota</taxon>
        <taxon>Sphingobacteriia</taxon>
        <taxon>Sphingobacteriales</taxon>
        <taxon>Sphingobacteriaceae</taxon>
        <taxon>Pedobacter</taxon>
    </lineage>
</organism>
<evidence type="ECO:0000256" key="2">
    <source>
        <dbReference type="ARBA" id="ARBA00023015"/>
    </source>
</evidence>
<evidence type="ECO:0000313" key="6">
    <source>
        <dbReference type="EMBL" id="MBB2148024.1"/>
    </source>
</evidence>
<dbReference type="InterPro" id="IPR039425">
    <property type="entry name" value="RNA_pol_sigma-70-like"/>
</dbReference>
<gene>
    <name evidence="6" type="ORF">GM920_03765</name>
</gene>
<proteinExistence type="inferred from homology"/>